<dbReference type="VEuPathDB" id="FungiDB:MYCTH_2127280"/>
<dbReference type="KEGG" id="mtm:MYCTH_2127280"/>
<reference evidence="2 3" key="1">
    <citation type="journal article" date="2011" name="Nat. Biotechnol.">
        <title>Comparative genomic analysis of the thermophilic biomass-degrading fungi Myceliophthora thermophila and Thielavia terrestris.</title>
        <authorList>
            <person name="Berka R.M."/>
            <person name="Grigoriev I.V."/>
            <person name="Otillar R."/>
            <person name="Salamov A."/>
            <person name="Grimwood J."/>
            <person name="Reid I."/>
            <person name="Ishmael N."/>
            <person name="John T."/>
            <person name="Darmond C."/>
            <person name="Moisan M.-C."/>
            <person name="Henrissat B."/>
            <person name="Coutinho P.M."/>
            <person name="Lombard V."/>
            <person name="Natvig D.O."/>
            <person name="Lindquist E."/>
            <person name="Schmutz J."/>
            <person name="Lucas S."/>
            <person name="Harris P."/>
            <person name="Powlowski J."/>
            <person name="Bellemare A."/>
            <person name="Taylor D."/>
            <person name="Butler G."/>
            <person name="de Vries R.P."/>
            <person name="Allijn I.E."/>
            <person name="van den Brink J."/>
            <person name="Ushinsky S."/>
            <person name="Storms R."/>
            <person name="Powell A.J."/>
            <person name="Paulsen I.T."/>
            <person name="Elbourne L.D.H."/>
            <person name="Baker S.E."/>
            <person name="Magnuson J."/>
            <person name="LaBoissiere S."/>
            <person name="Clutterbuck A.J."/>
            <person name="Martinez D."/>
            <person name="Wogulis M."/>
            <person name="de Leon A.L."/>
            <person name="Rey M.W."/>
            <person name="Tsang A."/>
        </authorList>
    </citation>
    <scope>NUCLEOTIDE SEQUENCE [LARGE SCALE GENOMIC DNA]</scope>
    <source>
        <strain evidence="3">ATCC 42464 / BCRC 31852 / DSM 1799</strain>
    </source>
</reference>
<dbReference type="RefSeq" id="XP_003663488.1">
    <property type="nucleotide sequence ID" value="XM_003663440.1"/>
</dbReference>
<feature type="region of interest" description="Disordered" evidence="1">
    <location>
        <begin position="34"/>
        <end position="55"/>
    </location>
</feature>
<protein>
    <submittedName>
        <fullName evidence="2">Uncharacterized protein</fullName>
    </submittedName>
</protein>
<dbReference type="Proteomes" id="UP000007322">
    <property type="component" value="Chromosome 3"/>
</dbReference>
<organism evidence="2 3">
    <name type="scientific">Thermothelomyces thermophilus (strain ATCC 42464 / BCRC 31852 / DSM 1799)</name>
    <name type="common">Sporotrichum thermophile</name>
    <dbReference type="NCBI Taxonomy" id="573729"/>
    <lineage>
        <taxon>Eukaryota</taxon>
        <taxon>Fungi</taxon>
        <taxon>Dikarya</taxon>
        <taxon>Ascomycota</taxon>
        <taxon>Pezizomycotina</taxon>
        <taxon>Sordariomycetes</taxon>
        <taxon>Sordariomycetidae</taxon>
        <taxon>Sordariales</taxon>
        <taxon>Chaetomiaceae</taxon>
        <taxon>Thermothelomyces</taxon>
    </lineage>
</organism>
<dbReference type="HOGENOM" id="CLU_2238464_0_0_1"/>
<proteinExistence type="predicted"/>
<dbReference type="InParanoid" id="G2QD25"/>
<dbReference type="EMBL" id="CP003004">
    <property type="protein sequence ID" value="AEO58243.1"/>
    <property type="molecule type" value="Genomic_DNA"/>
</dbReference>
<keyword evidence="3" id="KW-1185">Reference proteome</keyword>
<dbReference type="GeneID" id="11509444"/>
<feature type="compositionally biased region" description="Polar residues" evidence="1">
    <location>
        <begin position="34"/>
        <end position="54"/>
    </location>
</feature>
<gene>
    <name evidence="2" type="ORF">MYCTH_2127280</name>
</gene>
<evidence type="ECO:0000256" key="1">
    <source>
        <dbReference type="SAM" id="MobiDB-lite"/>
    </source>
</evidence>
<name>G2QD25_THET4</name>
<sequence length="105" mass="11302">MANAFGVIGEQIRQFLIRRVAALGGPLQSRCTAAGSSPTQISGSLLRNDGTPSPGNMRKYLERLERKQYANGLSRGHGKDGCLATELTPLSVAHKDLQLLRRGKA</sequence>
<evidence type="ECO:0000313" key="3">
    <source>
        <dbReference type="Proteomes" id="UP000007322"/>
    </source>
</evidence>
<accession>G2QD25</accession>
<dbReference type="AlphaFoldDB" id="G2QD25"/>
<evidence type="ECO:0000313" key="2">
    <source>
        <dbReference type="EMBL" id="AEO58243.1"/>
    </source>
</evidence>